<protein>
    <submittedName>
        <fullName evidence="2">Pimeloyl-ACP methyl ester carboxylesterase</fullName>
    </submittedName>
</protein>
<keyword evidence="3" id="KW-1185">Reference proteome</keyword>
<accession>A0ABS4TLI4</accession>
<sequence length="259" mass="27554">MGTVISADGTEIVYKRAGSGPPVILLSGGPGDSSGEQPLAEVLRPFFTVFTYDRRGRGQSGDTKPYSVERDYEDLAAVIAEAGGSAGVYGSSGMGMIGLEAAAHGVPVSRLAMWEPPYIVEGARRAVPADWGDRVAELIAAGRSEDAIQYWLVEIVNVPVEYVTSMRGTPFWAGMAASAHALVYDAAILRDFSVPARAASVSVPTLVMDGGDAALPWIRQGVQEVLRILPAGRHHVLLDQAHDVPPEIIAPVLIKFFEE</sequence>
<organism evidence="2 3">
    <name type="scientific">Kibdelosporangium banguiense</name>
    <dbReference type="NCBI Taxonomy" id="1365924"/>
    <lineage>
        <taxon>Bacteria</taxon>
        <taxon>Bacillati</taxon>
        <taxon>Actinomycetota</taxon>
        <taxon>Actinomycetes</taxon>
        <taxon>Pseudonocardiales</taxon>
        <taxon>Pseudonocardiaceae</taxon>
        <taxon>Kibdelosporangium</taxon>
    </lineage>
</organism>
<name>A0ABS4TLI4_9PSEU</name>
<reference evidence="2 3" key="1">
    <citation type="submission" date="2021-03" db="EMBL/GenBank/DDBJ databases">
        <title>Sequencing the genomes of 1000 actinobacteria strains.</title>
        <authorList>
            <person name="Klenk H.-P."/>
        </authorList>
    </citation>
    <scope>NUCLEOTIDE SEQUENCE [LARGE SCALE GENOMIC DNA]</scope>
    <source>
        <strain evidence="2 3">DSM 46670</strain>
    </source>
</reference>
<dbReference type="EMBL" id="JAGINW010000001">
    <property type="protein sequence ID" value="MBP2325251.1"/>
    <property type="molecule type" value="Genomic_DNA"/>
</dbReference>
<evidence type="ECO:0000313" key="2">
    <source>
        <dbReference type="EMBL" id="MBP2325251.1"/>
    </source>
</evidence>
<gene>
    <name evidence="2" type="ORF">JOF56_005636</name>
</gene>
<dbReference type="Proteomes" id="UP001519332">
    <property type="component" value="Unassembled WGS sequence"/>
</dbReference>
<dbReference type="Pfam" id="PF12697">
    <property type="entry name" value="Abhydrolase_6"/>
    <property type="match status" value="1"/>
</dbReference>
<evidence type="ECO:0000313" key="3">
    <source>
        <dbReference type="Proteomes" id="UP001519332"/>
    </source>
</evidence>
<comment type="caution">
    <text evidence="2">The sequence shown here is derived from an EMBL/GenBank/DDBJ whole genome shotgun (WGS) entry which is preliminary data.</text>
</comment>
<proteinExistence type="predicted"/>
<dbReference type="InterPro" id="IPR029058">
    <property type="entry name" value="AB_hydrolase_fold"/>
</dbReference>
<dbReference type="RefSeq" id="WP_209642471.1">
    <property type="nucleotide sequence ID" value="NZ_JAGINW010000001.1"/>
</dbReference>
<dbReference type="InterPro" id="IPR000073">
    <property type="entry name" value="AB_hydrolase_1"/>
</dbReference>
<dbReference type="Gene3D" id="3.40.50.1820">
    <property type="entry name" value="alpha/beta hydrolase"/>
    <property type="match status" value="1"/>
</dbReference>
<feature type="domain" description="AB hydrolase-1" evidence="1">
    <location>
        <begin position="23"/>
        <end position="244"/>
    </location>
</feature>
<evidence type="ECO:0000259" key="1">
    <source>
        <dbReference type="Pfam" id="PF12697"/>
    </source>
</evidence>
<dbReference type="SUPFAM" id="SSF53474">
    <property type="entry name" value="alpha/beta-Hydrolases"/>
    <property type="match status" value="1"/>
</dbReference>